<evidence type="ECO:0008006" key="3">
    <source>
        <dbReference type="Google" id="ProtNLM"/>
    </source>
</evidence>
<feature type="region of interest" description="Disordered" evidence="1">
    <location>
        <begin position="18"/>
        <end position="48"/>
    </location>
</feature>
<proteinExistence type="predicted"/>
<sequence>MGQTCLCYGHLGEDVDYTPKTCPPSNSTGSTKASPRGSPRTPNSDFTVNTTPEVLLTFELPNGLEKTVVMTRRPFGLKFTSAPFLVNHVNRSGYAESLGIRVGWRLTRVDETVVSSLADLQRQLRKKACLLPLVAETP</sequence>
<name>A0A7S1F0U6_NOCSC</name>
<evidence type="ECO:0000256" key="1">
    <source>
        <dbReference type="SAM" id="MobiDB-lite"/>
    </source>
</evidence>
<evidence type="ECO:0000313" key="2">
    <source>
        <dbReference type="EMBL" id="CAD8836752.1"/>
    </source>
</evidence>
<dbReference type="SUPFAM" id="SSF50156">
    <property type="entry name" value="PDZ domain-like"/>
    <property type="match status" value="1"/>
</dbReference>
<reference evidence="2" key="1">
    <citation type="submission" date="2021-01" db="EMBL/GenBank/DDBJ databases">
        <authorList>
            <person name="Corre E."/>
            <person name="Pelletier E."/>
            <person name="Niang G."/>
            <person name="Scheremetjew M."/>
            <person name="Finn R."/>
            <person name="Kale V."/>
            <person name="Holt S."/>
            <person name="Cochrane G."/>
            <person name="Meng A."/>
            <person name="Brown T."/>
            <person name="Cohen L."/>
        </authorList>
    </citation>
    <scope>NUCLEOTIDE SEQUENCE</scope>
</reference>
<gene>
    <name evidence="2" type="ORF">NSCI0253_LOCUS11100</name>
</gene>
<protein>
    <recommendedName>
        <fullName evidence="3">PDZ domain-containing protein</fullName>
    </recommendedName>
</protein>
<dbReference type="EMBL" id="HBFQ01015982">
    <property type="protein sequence ID" value="CAD8836752.1"/>
    <property type="molecule type" value="Transcribed_RNA"/>
</dbReference>
<dbReference type="AlphaFoldDB" id="A0A7S1F0U6"/>
<feature type="compositionally biased region" description="Polar residues" evidence="1">
    <location>
        <begin position="23"/>
        <end position="33"/>
    </location>
</feature>
<dbReference type="InterPro" id="IPR036034">
    <property type="entry name" value="PDZ_sf"/>
</dbReference>
<organism evidence="2">
    <name type="scientific">Noctiluca scintillans</name>
    <name type="common">Sea sparkle</name>
    <name type="synonym">Red tide dinoflagellate</name>
    <dbReference type="NCBI Taxonomy" id="2966"/>
    <lineage>
        <taxon>Eukaryota</taxon>
        <taxon>Sar</taxon>
        <taxon>Alveolata</taxon>
        <taxon>Dinophyceae</taxon>
        <taxon>Noctilucales</taxon>
        <taxon>Noctilucaceae</taxon>
        <taxon>Noctiluca</taxon>
    </lineage>
</organism>
<accession>A0A7S1F0U6</accession>